<reference evidence="3 4" key="2">
    <citation type="submission" date="2024-07" db="EMBL/GenBank/DDBJ databases">
        <authorList>
            <person name="Akdeniz Z."/>
        </authorList>
    </citation>
    <scope>NUCLEOTIDE SEQUENCE [LARGE SCALE GENOMIC DNA]</scope>
</reference>
<dbReference type="Proteomes" id="UP001642409">
    <property type="component" value="Unassembled WGS sequence"/>
</dbReference>
<evidence type="ECO:0000313" key="2">
    <source>
        <dbReference type="EMBL" id="CAI9976086.1"/>
    </source>
</evidence>
<dbReference type="GO" id="GO:0003924">
    <property type="term" value="F:GTPase activity"/>
    <property type="evidence" value="ECO:0007669"/>
    <property type="project" value="InterPro"/>
</dbReference>
<dbReference type="PANTHER" id="PTHR47978">
    <property type="match status" value="1"/>
</dbReference>
<evidence type="ECO:0000256" key="1">
    <source>
        <dbReference type="ARBA" id="ARBA00022741"/>
    </source>
</evidence>
<organism evidence="2">
    <name type="scientific">Hexamita inflata</name>
    <dbReference type="NCBI Taxonomy" id="28002"/>
    <lineage>
        <taxon>Eukaryota</taxon>
        <taxon>Metamonada</taxon>
        <taxon>Diplomonadida</taxon>
        <taxon>Hexamitidae</taxon>
        <taxon>Hexamitinae</taxon>
        <taxon>Hexamita</taxon>
    </lineage>
</organism>
<dbReference type="GO" id="GO:0005525">
    <property type="term" value="F:GTP binding"/>
    <property type="evidence" value="ECO:0007669"/>
    <property type="project" value="InterPro"/>
</dbReference>
<dbReference type="SUPFAM" id="SSF52540">
    <property type="entry name" value="P-loop containing nucleoside triphosphate hydrolases"/>
    <property type="match status" value="1"/>
</dbReference>
<dbReference type="EMBL" id="CATOUU010001172">
    <property type="protein sequence ID" value="CAI9976086.1"/>
    <property type="molecule type" value="Genomic_DNA"/>
</dbReference>
<dbReference type="Pfam" id="PF00071">
    <property type="entry name" value="Ras"/>
    <property type="match status" value="1"/>
</dbReference>
<keyword evidence="1" id="KW-0547">Nucleotide-binding</keyword>
<comment type="caution">
    <text evidence="2">The sequence shown here is derived from an EMBL/GenBank/DDBJ whole genome shotgun (WGS) entry which is preliminary data.</text>
</comment>
<protein>
    <submittedName>
        <fullName evidence="2">Rab21</fullName>
    </submittedName>
</protein>
<gene>
    <name evidence="3" type="ORF">HINF_LOCUS55388</name>
    <name evidence="2" type="ORF">HINF_LOCUS63731</name>
</gene>
<dbReference type="Gene3D" id="3.40.50.300">
    <property type="entry name" value="P-loop containing nucleotide triphosphate hydrolases"/>
    <property type="match status" value="1"/>
</dbReference>
<accession>A0AA86RK76</accession>
<dbReference type="AlphaFoldDB" id="A0AA86RK76"/>
<evidence type="ECO:0000313" key="3">
    <source>
        <dbReference type="EMBL" id="CAL6071950.1"/>
    </source>
</evidence>
<name>A0AA86RK76_9EUKA</name>
<dbReference type="InterPro" id="IPR027417">
    <property type="entry name" value="P-loop_NTPase"/>
</dbReference>
<sequence length="195" mass="22475">MGICDSKSKINIQQKQTFNTRQRQGIIFIGQHRCGQTAICNRITSGNFVCKHNDELIFNCVSYKNKQVDIIDVAGFKDRTSISESLQYFEQCQYAVVVFNMIQNNWQEQVDNRIKFITRVDKDIQIILVASKLDLYSGDLEDFEQCARDHGYPLIYCSAKTGQGIDQLKQQCGLSSPNETRENSQQAYVEENYMQ</sequence>
<keyword evidence="4" id="KW-1185">Reference proteome</keyword>
<proteinExistence type="predicted"/>
<dbReference type="EMBL" id="CAXDID020000293">
    <property type="protein sequence ID" value="CAL6071950.1"/>
    <property type="molecule type" value="Genomic_DNA"/>
</dbReference>
<dbReference type="CDD" id="cd00882">
    <property type="entry name" value="Ras_like_GTPase"/>
    <property type="match status" value="1"/>
</dbReference>
<dbReference type="InterPro" id="IPR001806">
    <property type="entry name" value="Small_GTPase"/>
</dbReference>
<evidence type="ECO:0000313" key="4">
    <source>
        <dbReference type="Proteomes" id="UP001642409"/>
    </source>
</evidence>
<reference evidence="2" key="1">
    <citation type="submission" date="2023-06" db="EMBL/GenBank/DDBJ databases">
        <authorList>
            <person name="Kurt Z."/>
        </authorList>
    </citation>
    <scope>NUCLEOTIDE SEQUENCE</scope>
</reference>